<evidence type="ECO:0000313" key="4">
    <source>
        <dbReference type="Proteomes" id="UP000248966"/>
    </source>
</evidence>
<feature type="transmembrane region" description="Helical" evidence="2">
    <location>
        <begin position="279"/>
        <end position="298"/>
    </location>
</feature>
<name>A0A328NCI9_9ACTN</name>
<dbReference type="Proteomes" id="UP000248966">
    <property type="component" value="Unassembled WGS sequence"/>
</dbReference>
<keyword evidence="2" id="KW-0812">Transmembrane</keyword>
<accession>A0A328NCI9</accession>
<sequence length="640" mass="65655">MQPEGPYRFTHMLGGSPVGKAWAAIDGQGRFATVAVLDAAVAADVKWRQSFVSVANALAQSSDGPAFTYADFSAASPWVAYPAEAGPGAARLFQALGVEYQAVDVAPQPVSGVPQPVSGVPQPVSGVPQPVSGGPPAPWAIHGNPIPGQAGDSTTQPVSAAPASPAGETASAHTVQMPVVQPGVQSELPTHDPFAAPVRRIKPSPPPKRRTGLWAALSALAMVVVVGGGVGIWAVTSGDPADPVPTPPVTSTAFPGEAQALPGLKPWAEAALRSPEERALAVAGPSMVFLEAVFTGYLRNKADNALLREGPVTVSRRCSGFVINHGGYVLSNGVCLQPPPEILLGGALNTVANVLVSEGRLAAKDLDAFVRDRLKTSAFTGKGAADQPELKLYGQLNVAKGDVTAAPAVSGAVVRTLPVEAGNLTLVKLAQENLPTAELNPSAVVAADTSVMLLGYDTTDTTYRSAEYRVETKTVTVSGVDDRSALTVYRVNEDLGPYSKGGIAIDPSGRVIGMVDSDLLRTDKANRILVPVSTMVGLLGAAGIGNDLGPADKVYRSGLEAYFAGDESTAAARFDEAAKSSPANLLAQSYREAAMASGRNGGTSDRPAWAVPLLAGAGGALAVGLVVLVVLVLGRRRGSY</sequence>
<evidence type="ECO:0000313" key="3">
    <source>
        <dbReference type="EMBL" id="RAO06054.1"/>
    </source>
</evidence>
<feature type="transmembrane region" description="Helical" evidence="2">
    <location>
        <begin position="609"/>
        <end position="634"/>
    </location>
</feature>
<proteinExistence type="predicted"/>
<keyword evidence="2" id="KW-0472">Membrane</keyword>
<feature type="compositionally biased region" description="Low complexity" evidence="1">
    <location>
        <begin position="119"/>
        <end position="132"/>
    </location>
</feature>
<feature type="transmembrane region" description="Helical" evidence="2">
    <location>
        <begin position="528"/>
        <end position="545"/>
    </location>
</feature>
<evidence type="ECO:0000256" key="1">
    <source>
        <dbReference type="SAM" id="MobiDB-lite"/>
    </source>
</evidence>
<gene>
    <name evidence="3" type="ORF">LAH08_00588</name>
</gene>
<organism evidence="3 4">
    <name type="scientific">Micromonospora noduli</name>
    <dbReference type="NCBI Taxonomy" id="709876"/>
    <lineage>
        <taxon>Bacteria</taxon>
        <taxon>Bacillati</taxon>
        <taxon>Actinomycetota</taxon>
        <taxon>Actinomycetes</taxon>
        <taxon>Micromonosporales</taxon>
        <taxon>Micromonosporaceae</taxon>
        <taxon>Micromonospora</taxon>
    </lineage>
</organism>
<evidence type="ECO:0008006" key="5">
    <source>
        <dbReference type="Google" id="ProtNLM"/>
    </source>
</evidence>
<evidence type="ECO:0000256" key="2">
    <source>
        <dbReference type="SAM" id="Phobius"/>
    </source>
</evidence>
<dbReference type="EMBL" id="PYAA01000003">
    <property type="protein sequence ID" value="RAO06054.1"/>
    <property type="molecule type" value="Genomic_DNA"/>
</dbReference>
<feature type="region of interest" description="Disordered" evidence="1">
    <location>
        <begin position="119"/>
        <end position="172"/>
    </location>
</feature>
<dbReference type="AlphaFoldDB" id="A0A328NCI9"/>
<keyword evidence="2" id="KW-1133">Transmembrane helix</keyword>
<comment type="caution">
    <text evidence="3">The sequence shown here is derived from an EMBL/GenBank/DDBJ whole genome shotgun (WGS) entry which is preliminary data.</text>
</comment>
<dbReference type="Pfam" id="PF13365">
    <property type="entry name" value="Trypsin_2"/>
    <property type="match status" value="1"/>
</dbReference>
<dbReference type="SUPFAM" id="SSF50494">
    <property type="entry name" value="Trypsin-like serine proteases"/>
    <property type="match status" value="1"/>
</dbReference>
<reference evidence="3 4" key="1">
    <citation type="submission" date="2018-03" db="EMBL/GenBank/DDBJ databases">
        <title>Defining the species Micromonospora saelicesensis and Micromonospora noduli under the framework of genomics.</title>
        <authorList>
            <person name="Riesco R."/>
            <person name="Trujillo M.E."/>
        </authorList>
    </citation>
    <scope>NUCLEOTIDE SEQUENCE [LARGE SCALE GENOMIC DNA]</scope>
    <source>
        <strain evidence="3 4">LAH08</strain>
    </source>
</reference>
<protein>
    <recommendedName>
        <fullName evidence="5">Trypsin-like peptidase domain-containing protein</fullName>
    </recommendedName>
</protein>
<feature type="transmembrane region" description="Helical" evidence="2">
    <location>
        <begin position="212"/>
        <end position="235"/>
    </location>
</feature>
<dbReference type="RefSeq" id="WP_112582216.1">
    <property type="nucleotide sequence ID" value="NZ_PYAA01000003.1"/>
</dbReference>
<dbReference type="InterPro" id="IPR009003">
    <property type="entry name" value="Peptidase_S1_PA"/>
</dbReference>